<protein>
    <recommendedName>
        <fullName evidence="1">Tc1-like transposase DDE domain-containing protein</fullName>
    </recommendedName>
</protein>
<feature type="non-terminal residue" evidence="2">
    <location>
        <position position="1"/>
    </location>
</feature>
<organism evidence="2 3">
    <name type="scientific">Reticulomyxa filosa</name>
    <dbReference type="NCBI Taxonomy" id="46433"/>
    <lineage>
        <taxon>Eukaryota</taxon>
        <taxon>Sar</taxon>
        <taxon>Rhizaria</taxon>
        <taxon>Retaria</taxon>
        <taxon>Foraminifera</taxon>
        <taxon>Monothalamids</taxon>
        <taxon>Reticulomyxidae</taxon>
        <taxon>Reticulomyxa</taxon>
    </lineage>
</organism>
<dbReference type="InterPro" id="IPR036397">
    <property type="entry name" value="RNaseH_sf"/>
</dbReference>
<keyword evidence="3" id="KW-1185">Reference proteome</keyword>
<accession>X6MR43</accession>
<dbReference type="GO" id="GO:0003676">
    <property type="term" value="F:nucleic acid binding"/>
    <property type="evidence" value="ECO:0007669"/>
    <property type="project" value="InterPro"/>
</dbReference>
<dbReference type="Pfam" id="PF13358">
    <property type="entry name" value="DDE_3"/>
    <property type="match status" value="1"/>
</dbReference>
<comment type="caution">
    <text evidence="2">The sequence shown here is derived from an EMBL/GenBank/DDBJ whole genome shotgun (WGS) entry which is preliminary data.</text>
</comment>
<gene>
    <name evidence="2" type="ORF">RFI_21483</name>
</gene>
<evidence type="ECO:0000259" key="1">
    <source>
        <dbReference type="Pfam" id="PF13358"/>
    </source>
</evidence>
<evidence type="ECO:0000313" key="3">
    <source>
        <dbReference type="Proteomes" id="UP000023152"/>
    </source>
</evidence>
<dbReference type="InterPro" id="IPR038717">
    <property type="entry name" value="Tc1-like_DDE_dom"/>
</dbReference>
<dbReference type="Gene3D" id="3.30.420.10">
    <property type="entry name" value="Ribonuclease H-like superfamily/Ribonuclease H"/>
    <property type="match status" value="1"/>
</dbReference>
<dbReference type="EMBL" id="ASPP01018726">
    <property type="protein sequence ID" value="ETO15882.1"/>
    <property type="molecule type" value="Genomic_DNA"/>
</dbReference>
<feature type="domain" description="Tc1-like transposase DDE" evidence="1">
    <location>
        <begin position="9"/>
        <end position="59"/>
    </location>
</feature>
<name>X6MR43_RETFI</name>
<evidence type="ECO:0000313" key="2">
    <source>
        <dbReference type="EMBL" id="ETO15882.1"/>
    </source>
</evidence>
<dbReference type="AlphaFoldDB" id="X6MR43"/>
<reference evidence="2 3" key="1">
    <citation type="journal article" date="2013" name="Curr. Biol.">
        <title>The Genome of the Foraminiferan Reticulomyxa filosa.</title>
        <authorList>
            <person name="Glockner G."/>
            <person name="Hulsmann N."/>
            <person name="Schleicher M."/>
            <person name="Noegel A.A."/>
            <person name="Eichinger L."/>
            <person name="Gallinger C."/>
            <person name="Pawlowski J."/>
            <person name="Sierra R."/>
            <person name="Euteneuer U."/>
            <person name="Pillet L."/>
            <person name="Moustafa A."/>
            <person name="Platzer M."/>
            <person name="Groth M."/>
            <person name="Szafranski K."/>
            <person name="Schliwa M."/>
        </authorList>
    </citation>
    <scope>NUCLEOTIDE SEQUENCE [LARGE SCALE GENOMIC DNA]</scope>
</reference>
<sequence length="104" mass="12403">SVNFCLENKEDWIFHQDNATYHKSEKIMKLLKQKKKKIMNFPTNSPDLNPIEYLVDKYEKIKNLIKSIPKRIQAVKKGDLTIGKFELNFKKQILSYSGNYKKFF</sequence>
<dbReference type="OrthoDB" id="10006939at2759"/>
<dbReference type="Proteomes" id="UP000023152">
    <property type="component" value="Unassembled WGS sequence"/>
</dbReference>
<proteinExistence type="predicted"/>